<dbReference type="PANTHER" id="PTHR31890:SF9">
    <property type="entry name" value="PLANT INVERTASE_PECTIN METHYLESTERASE INHIBITOR SUPERFAMILY PROTEIN"/>
    <property type="match status" value="1"/>
</dbReference>
<protein>
    <recommendedName>
        <fullName evidence="2">Pectinesterase inhibitor domain-containing protein</fullName>
    </recommendedName>
</protein>
<dbReference type="SUPFAM" id="SSF101148">
    <property type="entry name" value="Plant invertase/pectin methylesterase inhibitor"/>
    <property type="match status" value="1"/>
</dbReference>
<dbReference type="PANTHER" id="PTHR31890">
    <property type="entry name" value="PLANT INVERTASE/PECTIN METHYLESTERASE INHIBITOR SUPERFAMILY PROTEIN"/>
    <property type="match status" value="1"/>
</dbReference>
<name>A0A540N326_MALBA</name>
<dbReference type="Proteomes" id="UP000315295">
    <property type="component" value="Unassembled WGS sequence"/>
</dbReference>
<evidence type="ECO:0000313" key="4">
    <source>
        <dbReference type="Proteomes" id="UP000315295"/>
    </source>
</evidence>
<dbReference type="InterPro" id="IPR035513">
    <property type="entry name" value="Invertase/methylesterase_inhib"/>
</dbReference>
<feature type="chain" id="PRO_5022124947" description="Pectinesterase inhibitor domain-containing protein" evidence="1">
    <location>
        <begin position="31"/>
        <end position="184"/>
    </location>
</feature>
<dbReference type="EMBL" id="VIEB01000121">
    <property type="protein sequence ID" value="TQE05456.1"/>
    <property type="molecule type" value="Genomic_DNA"/>
</dbReference>
<accession>A0A540N326</accession>
<dbReference type="InterPro" id="IPR006501">
    <property type="entry name" value="Pectinesterase_inhib_dom"/>
</dbReference>
<dbReference type="Pfam" id="PF04043">
    <property type="entry name" value="PMEI"/>
    <property type="match status" value="1"/>
</dbReference>
<feature type="domain" description="Pectinesterase inhibitor" evidence="2">
    <location>
        <begin position="29"/>
        <end position="179"/>
    </location>
</feature>
<comment type="caution">
    <text evidence="3">The sequence shown here is derived from an EMBL/GenBank/DDBJ whole genome shotgun (WGS) entry which is preliminary data.</text>
</comment>
<dbReference type="GO" id="GO:0004857">
    <property type="term" value="F:enzyme inhibitor activity"/>
    <property type="evidence" value="ECO:0007669"/>
    <property type="project" value="InterPro"/>
</dbReference>
<dbReference type="InterPro" id="IPR034088">
    <property type="entry name" value="Pla_a_1-like"/>
</dbReference>
<proteinExistence type="predicted"/>
<dbReference type="NCBIfam" id="TIGR01614">
    <property type="entry name" value="PME_inhib"/>
    <property type="match status" value="1"/>
</dbReference>
<keyword evidence="1" id="KW-0732">Signal</keyword>
<dbReference type="CDD" id="cd15795">
    <property type="entry name" value="PMEI-Pla_a_1_like"/>
    <property type="match status" value="1"/>
</dbReference>
<sequence>MDSRIRYVVFIASLLICLSSSPAPFANARASPIVRGVCKQARDKLGRDYKQCIRALWRDTPVRLASNLKDLDIAILKLALANAGQSKAFFESMLNTTNSVKGTKAIKQCVSSYDFALGGFVFTIQGVNDGDKSSSEVLTQVQDEFVGCERALTFDRVQLPNLLSAKHFLTILFRDVALLVTSQL</sequence>
<dbReference type="AlphaFoldDB" id="A0A540N326"/>
<organism evidence="3 4">
    <name type="scientific">Malus baccata</name>
    <name type="common">Siberian crab apple</name>
    <name type="synonym">Pyrus baccata</name>
    <dbReference type="NCBI Taxonomy" id="106549"/>
    <lineage>
        <taxon>Eukaryota</taxon>
        <taxon>Viridiplantae</taxon>
        <taxon>Streptophyta</taxon>
        <taxon>Embryophyta</taxon>
        <taxon>Tracheophyta</taxon>
        <taxon>Spermatophyta</taxon>
        <taxon>Magnoliopsida</taxon>
        <taxon>eudicotyledons</taxon>
        <taxon>Gunneridae</taxon>
        <taxon>Pentapetalae</taxon>
        <taxon>rosids</taxon>
        <taxon>fabids</taxon>
        <taxon>Rosales</taxon>
        <taxon>Rosaceae</taxon>
        <taxon>Amygdaloideae</taxon>
        <taxon>Maleae</taxon>
        <taxon>Malus</taxon>
    </lineage>
</organism>
<dbReference type="SMART" id="SM00856">
    <property type="entry name" value="PMEI"/>
    <property type="match status" value="1"/>
</dbReference>
<evidence type="ECO:0000256" key="1">
    <source>
        <dbReference type="SAM" id="SignalP"/>
    </source>
</evidence>
<reference evidence="3 4" key="1">
    <citation type="journal article" date="2019" name="G3 (Bethesda)">
        <title>Sequencing of a Wild Apple (Malus baccata) Genome Unravels the Differences Between Cultivated and Wild Apple Species Regarding Disease Resistance and Cold Tolerance.</title>
        <authorList>
            <person name="Chen X."/>
        </authorList>
    </citation>
    <scope>NUCLEOTIDE SEQUENCE [LARGE SCALE GENOMIC DNA]</scope>
    <source>
        <strain evidence="4">cv. Shandingzi</strain>
        <tissue evidence="3">Leaves</tissue>
    </source>
</reference>
<keyword evidence="4" id="KW-1185">Reference proteome</keyword>
<evidence type="ECO:0000313" key="3">
    <source>
        <dbReference type="EMBL" id="TQE05456.1"/>
    </source>
</evidence>
<gene>
    <name evidence="3" type="ORF">C1H46_008881</name>
</gene>
<feature type="signal peptide" evidence="1">
    <location>
        <begin position="1"/>
        <end position="30"/>
    </location>
</feature>
<evidence type="ECO:0000259" key="2">
    <source>
        <dbReference type="SMART" id="SM00856"/>
    </source>
</evidence>
<dbReference type="Gene3D" id="1.20.140.40">
    <property type="entry name" value="Invertase/pectin methylesterase inhibitor family protein"/>
    <property type="match status" value="1"/>
</dbReference>